<evidence type="ECO:0000313" key="1">
    <source>
        <dbReference type="EMBL" id="QGA24872.1"/>
    </source>
</evidence>
<dbReference type="RefSeq" id="WP_153509195.1">
    <property type="nucleotide sequence ID" value="NZ_CP045652.1"/>
</dbReference>
<keyword evidence="2" id="KW-1185">Reference proteome</keyword>
<dbReference type="EMBL" id="CP045652">
    <property type="protein sequence ID" value="QGA24872.1"/>
    <property type="molecule type" value="Genomic_DNA"/>
</dbReference>
<reference evidence="1 2" key="1">
    <citation type="submission" date="2019-10" db="EMBL/GenBank/DDBJ databases">
        <authorList>
            <person name="Dong K."/>
        </authorList>
    </citation>
    <scope>NUCLEOTIDE SEQUENCE [LARGE SCALE GENOMIC DNA]</scope>
    <source>
        <strain evidence="2">dk4302</strain>
    </source>
</reference>
<proteinExistence type="predicted"/>
<name>A0A5Q0QB88_9SPHI</name>
<protein>
    <recommendedName>
        <fullName evidence="3">DUF4142 domain-containing protein</fullName>
    </recommendedName>
</protein>
<dbReference type="Proteomes" id="UP000326921">
    <property type="component" value="Chromosome"/>
</dbReference>
<evidence type="ECO:0000313" key="2">
    <source>
        <dbReference type="Proteomes" id="UP000326921"/>
    </source>
</evidence>
<dbReference type="KEGG" id="sphe:GFH32_00370"/>
<dbReference type="AlphaFoldDB" id="A0A5Q0QB88"/>
<evidence type="ECO:0008006" key="3">
    <source>
        <dbReference type="Google" id="ProtNLM"/>
    </source>
</evidence>
<accession>A0A5Q0QB88</accession>
<organism evidence="1 2">
    <name type="scientific">Sphingobacterium zhuxiongii</name>
    <dbReference type="NCBI Taxonomy" id="2662364"/>
    <lineage>
        <taxon>Bacteria</taxon>
        <taxon>Pseudomonadati</taxon>
        <taxon>Bacteroidota</taxon>
        <taxon>Sphingobacteriia</taxon>
        <taxon>Sphingobacteriales</taxon>
        <taxon>Sphingobacteriaceae</taxon>
        <taxon>Sphingobacterium</taxon>
    </lineage>
</organism>
<gene>
    <name evidence="1" type="ORF">GFH32_00370</name>
</gene>
<sequence>MNIEVWALLFLFIIPMPRSEAQSDAREYDVLRTIVFMRTEGLGMIDLLHSHSHNKEIKALCLRMKSYYTETQPETVELCRGKDLQLSEKDVDVLLDRLKKGFENYNVERESDYQHLFEEHINKSIQLYAELVQEQRWENITHFSFTALPELFNLQQEIRKIKKR</sequence>